<protein>
    <submittedName>
        <fullName evidence="1">Uncharacterized protein</fullName>
    </submittedName>
</protein>
<accession>A0A8S5MXU7</accession>
<dbReference type="EMBL" id="BK015017">
    <property type="protein sequence ID" value="DAD87229.1"/>
    <property type="molecule type" value="Genomic_DNA"/>
</dbReference>
<reference evidence="1" key="1">
    <citation type="journal article" date="2021" name="Proc. Natl. Acad. Sci. U.S.A.">
        <title>A Catalog of Tens of Thousands of Viruses from Human Metagenomes Reveals Hidden Associations with Chronic Diseases.</title>
        <authorList>
            <person name="Tisza M.J."/>
            <person name="Buck C.B."/>
        </authorList>
    </citation>
    <scope>NUCLEOTIDE SEQUENCE</scope>
    <source>
        <strain evidence="1">CtuUw41</strain>
    </source>
</reference>
<organism evidence="1">
    <name type="scientific">Siphoviridae sp. ctuUw41</name>
    <dbReference type="NCBI Taxonomy" id="2826503"/>
    <lineage>
        <taxon>Viruses</taxon>
        <taxon>Duplodnaviria</taxon>
        <taxon>Heunggongvirae</taxon>
        <taxon>Uroviricota</taxon>
        <taxon>Caudoviricetes</taxon>
    </lineage>
</organism>
<proteinExistence type="predicted"/>
<evidence type="ECO:0000313" key="1">
    <source>
        <dbReference type="EMBL" id="DAD87229.1"/>
    </source>
</evidence>
<sequence>MIEKKLELIEPLVKHFGMYDPNTLQLYRLAESPLISIEELEHRIEIIKELYNLSIE</sequence>
<name>A0A8S5MXU7_9CAUD</name>